<gene>
    <name evidence="1" type="ORF">B0H16DRAFT_1885585</name>
</gene>
<comment type="caution">
    <text evidence="1">The sequence shown here is derived from an EMBL/GenBank/DDBJ whole genome shotgun (WGS) entry which is preliminary data.</text>
</comment>
<evidence type="ECO:0008006" key="3">
    <source>
        <dbReference type="Google" id="ProtNLM"/>
    </source>
</evidence>
<dbReference type="Proteomes" id="UP001215598">
    <property type="component" value="Unassembled WGS sequence"/>
</dbReference>
<dbReference type="EMBL" id="JARKIB010000044">
    <property type="protein sequence ID" value="KAJ7757567.1"/>
    <property type="molecule type" value="Genomic_DNA"/>
</dbReference>
<name>A0AAD7J5F7_9AGAR</name>
<evidence type="ECO:0000313" key="2">
    <source>
        <dbReference type="Proteomes" id="UP001215598"/>
    </source>
</evidence>
<accession>A0AAD7J5F7</accession>
<evidence type="ECO:0000313" key="1">
    <source>
        <dbReference type="EMBL" id="KAJ7757567.1"/>
    </source>
</evidence>
<reference evidence="1" key="1">
    <citation type="submission" date="2023-03" db="EMBL/GenBank/DDBJ databases">
        <title>Massive genome expansion in bonnet fungi (Mycena s.s.) driven by repeated elements and novel gene families across ecological guilds.</title>
        <authorList>
            <consortium name="Lawrence Berkeley National Laboratory"/>
            <person name="Harder C.B."/>
            <person name="Miyauchi S."/>
            <person name="Viragh M."/>
            <person name="Kuo A."/>
            <person name="Thoen E."/>
            <person name="Andreopoulos B."/>
            <person name="Lu D."/>
            <person name="Skrede I."/>
            <person name="Drula E."/>
            <person name="Henrissat B."/>
            <person name="Morin E."/>
            <person name="Kohler A."/>
            <person name="Barry K."/>
            <person name="LaButti K."/>
            <person name="Morin E."/>
            <person name="Salamov A."/>
            <person name="Lipzen A."/>
            <person name="Mereny Z."/>
            <person name="Hegedus B."/>
            <person name="Baldrian P."/>
            <person name="Stursova M."/>
            <person name="Weitz H."/>
            <person name="Taylor A."/>
            <person name="Grigoriev I.V."/>
            <person name="Nagy L.G."/>
            <person name="Martin F."/>
            <person name="Kauserud H."/>
        </authorList>
    </citation>
    <scope>NUCLEOTIDE SEQUENCE</scope>
    <source>
        <strain evidence="1">CBHHK182m</strain>
    </source>
</reference>
<organism evidence="1 2">
    <name type="scientific">Mycena metata</name>
    <dbReference type="NCBI Taxonomy" id="1033252"/>
    <lineage>
        <taxon>Eukaryota</taxon>
        <taxon>Fungi</taxon>
        <taxon>Dikarya</taxon>
        <taxon>Basidiomycota</taxon>
        <taxon>Agaricomycotina</taxon>
        <taxon>Agaricomycetes</taxon>
        <taxon>Agaricomycetidae</taxon>
        <taxon>Agaricales</taxon>
        <taxon>Marasmiineae</taxon>
        <taxon>Mycenaceae</taxon>
        <taxon>Mycena</taxon>
    </lineage>
</organism>
<proteinExistence type="predicted"/>
<dbReference type="AlphaFoldDB" id="A0AAD7J5F7"/>
<keyword evidence="2" id="KW-1185">Reference proteome</keyword>
<protein>
    <recommendedName>
        <fullName evidence="3">F-box domain-containing protein</fullName>
    </recommendedName>
</protein>
<dbReference type="Gene3D" id="3.80.10.10">
    <property type="entry name" value="Ribonuclease Inhibitor"/>
    <property type="match status" value="1"/>
</dbReference>
<dbReference type="SUPFAM" id="SSF52047">
    <property type="entry name" value="RNI-like"/>
    <property type="match status" value="1"/>
</dbReference>
<dbReference type="InterPro" id="IPR032675">
    <property type="entry name" value="LRR_dom_sf"/>
</dbReference>
<sequence>MHDADSAGPVLPVELERLIFELAAWQDPEIIFTLILVAKRVCIWIEPELYHTVVFRKSRSLLMLQSKPAEFLRQHVHHVAISVELEYDDVVQILSTCTGVHDLAIWNNAATRPDLLPLIHKLTNLQRLSANLFALFGGREGFTLDQFRIPPPEELPLASLTHLDLFGPLPERLWSVFRTLRQLTHLALTDLYPRELIPAALGTCPVLRLLVVKWSLDAKMPAASKISTDPRFCIVRCTDYEFDWERGARGRTNVWHAAATKIRARRKGLRLRLLSFSIDTT</sequence>